<evidence type="ECO:0008006" key="3">
    <source>
        <dbReference type="Google" id="ProtNLM"/>
    </source>
</evidence>
<sequence>MAERKPAAGSVGVFVKAGPQYLILVCQTDLTFDRSRDTINANSKCGPDQIPANTATYEISGTAQVWLFDNDDPQSSTKLSEAAADRLLVNKTTFDWKIGPLSGLSVPGDVVYDGSGFFSNLSTSWPNEDVATFDFTIAVQGDYNQVIEPETT</sequence>
<evidence type="ECO:0000313" key="2">
    <source>
        <dbReference type="Proteomes" id="UP000002215"/>
    </source>
</evidence>
<dbReference type="Proteomes" id="UP000002215">
    <property type="component" value="Chromosome"/>
</dbReference>
<dbReference type="AlphaFoldDB" id="A0A979G605"/>
<evidence type="ECO:0000313" key="1">
    <source>
        <dbReference type="EMBL" id="ACU61360.1"/>
    </source>
</evidence>
<dbReference type="KEGG" id="cpi:Cpin_3898"/>
<dbReference type="RefSeq" id="WP_012791533.1">
    <property type="nucleotide sequence ID" value="NC_013132.1"/>
</dbReference>
<dbReference type="OrthoDB" id="674276at2"/>
<protein>
    <recommendedName>
        <fullName evidence="3">Phage tail protein</fullName>
    </recommendedName>
</protein>
<name>A0A979G605_CHIPD</name>
<proteinExistence type="predicted"/>
<gene>
    <name evidence="1" type="ordered locus">Cpin_3898</name>
</gene>
<reference evidence="1 2" key="2">
    <citation type="journal article" date="2010" name="Stand. Genomic Sci.">
        <title>Complete genome sequence of Chitinophaga pinensis type strain (UQM 2034).</title>
        <authorList>
            <person name="Glavina Del Rio T."/>
            <person name="Abt B."/>
            <person name="Spring S."/>
            <person name="Lapidus A."/>
            <person name="Nolan M."/>
            <person name="Tice H."/>
            <person name="Copeland A."/>
            <person name="Cheng J.F."/>
            <person name="Chen F."/>
            <person name="Bruce D."/>
            <person name="Goodwin L."/>
            <person name="Pitluck S."/>
            <person name="Ivanova N."/>
            <person name="Mavromatis K."/>
            <person name="Mikhailova N."/>
            <person name="Pati A."/>
            <person name="Chen A."/>
            <person name="Palaniappan K."/>
            <person name="Land M."/>
            <person name="Hauser L."/>
            <person name="Chang Y.J."/>
            <person name="Jeffries C.D."/>
            <person name="Chain P."/>
            <person name="Saunders E."/>
            <person name="Detter J.C."/>
            <person name="Brettin T."/>
            <person name="Rohde M."/>
            <person name="Goker M."/>
            <person name="Bristow J."/>
            <person name="Eisen J.A."/>
            <person name="Markowitz V."/>
            <person name="Hugenholtz P."/>
            <person name="Kyrpides N.C."/>
            <person name="Klenk H.P."/>
            <person name="Lucas S."/>
        </authorList>
    </citation>
    <scope>NUCLEOTIDE SEQUENCE [LARGE SCALE GENOMIC DNA]</scope>
    <source>
        <strain evidence="2">ATCC 43595 / DSM 2588 / LMG 13176 / NBRC 15968 / NCIMB 11800 / UQM 2034</strain>
    </source>
</reference>
<organism evidence="1 2">
    <name type="scientific">Chitinophaga pinensis (strain ATCC 43595 / DSM 2588 / LMG 13176 / NBRC 15968 / NCIMB 11800 / UQM 2034)</name>
    <dbReference type="NCBI Taxonomy" id="485918"/>
    <lineage>
        <taxon>Bacteria</taxon>
        <taxon>Pseudomonadati</taxon>
        <taxon>Bacteroidota</taxon>
        <taxon>Chitinophagia</taxon>
        <taxon>Chitinophagales</taxon>
        <taxon>Chitinophagaceae</taxon>
        <taxon>Chitinophaga</taxon>
    </lineage>
</organism>
<reference evidence="2" key="1">
    <citation type="submission" date="2009-08" db="EMBL/GenBank/DDBJ databases">
        <title>The complete genome of Chitinophaga pinensis DSM 2588.</title>
        <authorList>
            <consortium name="US DOE Joint Genome Institute (JGI-PGF)"/>
            <person name="Lucas S."/>
            <person name="Copeland A."/>
            <person name="Lapidus A."/>
            <person name="Glavina del Rio T."/>
            <person name="Dalin E."/>
            <person name="Tice H."/>
            <person name="Bruce D."/>
            <person name="Goodwin L."/>
            <person name="Pitluck S."/>
            <person name="Kyrpides N."/>
            <person name="Mavromatis K."/>
            <person name="Ivanova N."/>
            <person name="Mikhailova N."/>
            <person name="Sims D."/>
            <person name="Meinche L."/>
            <person name="Brettin T."/>
            <person name="Detter J.C."/>
            <person name="Han C."/>
            <person name="Larimer F."/>
            <person name="Land M."/>
            <person name="Hauser L."/>
            <person name="Markowitz V."/>
            <person name="Cheng J.-F."/>
            <person name="Hugenholtz P."/>
            <person name="Woyke T."/>
            <person name="Wu D."/>
            <person name="Spring S."/>
            <person name="Klenk H.-P."/>
            <person name="Eisen J.A."/>
        </authorList>
    </citation>
    <scope>NUCLEOTIDE SEQUENCE [LARGE SCALE GENOMIC DNA]</scope>
    <source>
        <strain evidence="2">ATCC 43595 / DSM 2588 / LMG 13176 / NBRC 15968 / NCIMB 11800 / UQM 2034</strain>
    </source>
</reference>
<accession>A0A979G605</accession>
<dbReference type="EMBL" id="CP001699">
    <property type="protein sequence ID" value="ACU61360.1"/>
    <property type="molecule type" value="Genomic_DNA"/>
</dbReference>